<evidence type="ECO:0000313" key="2">
    <source>
        <dbReference type="EMBL" id="KAF2169633.1"/>
    </source>
</evidence>
<protein>
    <recommendedName>
        <fullName evidence="1">Heterokaryon incompatibility domain-containing protein</fullName>
    </recommendedName>
</protein>
<sequence>MAKKDYEYQTLPTGQYIRLLYLKKASDKAPLQAHLTTHCLRKELKIRPNLSSALWRLRKRGILRVWADAVCINQDDDKERTNQVKMMVKIYESATRVAVHLGEFEHYFVEEIGSLFDALSMFCYRARKGEMPKTLDPREYVLYGLPDILDPKWKYFSGGVALVGTKIVVQNLYWHRAHLMNLLQFTEHDAATDLRDHLFALVGISKESNVLELQPDYQRTFPQTCLRVATYMISNGFGPDILRCVARQHAGLPSWVPDWSYRRHLLPHKPRAMSGSQQVYCTAKKSEQMFKLDEDRALVVNGRLFDRIERIGNPELALKAELGYHFKYPSGESKAEVLYRLGICDQWDESANALTDLLEHLRHWVDAERERITPLAERDERKHCENVMLVAETLGPPLNAEAPLYEHYVVQAFSLFAAGSRGRTDKGYICHVPYQAEIGDIISVIAGCDVPYLLRPHIKKGMYTLVGACYVHGIMYGEQWSGNSSRTKIHII</sequence>
<dbReference type="RefSeq" id="XP_033670522.1">
    <property type="nucleotide sequence ID" value="XM_033812003.1"/>
</dbReference>
<dbReference type="PANTHER" id="PTHR24148">
    <property type="entry name" value="ANKYRIN REPEAT DOMAIN-CONTAINING PROTEIN 39 HOMOLOG-RELATED"/>
    <property type="match status" value="1"/>
</dbReference>
<keyword evidence="3" id="KW-1185">Reference proteome</keyword>
<feature type="domain" description="Heterokaryon incompatibility" evidence="1">
    <location>
        <begin position="38"/>
        <end position="103"/>
    </location>
</feature>
<dbReference type="EMBL" id="ML993587">
    <property type="protein sequence ID" value="KAF2169633.1"/>
    <property type="molecule type" value="Genomic_DNA"/>
</dbReference>
<dbReference type="Proteomes" id="UP000799537">
    <property type="component" value="Unassembled WGS sequence"/>
</dbReference>
<dbReference type="OrthoDB" id="3650780at2759"/>
<name>A0A6A6CSF4_ZASCE</name>
<reference evidence="2" key="1">
    <citation type="journal article" date="2020" name="Stud. Mycol.">
        <title>101 Dothideomycetes genomes: a test case for predicting lifestyles and emergence of pathogens.</title>
        <authorList>
            <person name="Haridas S."/>
            <person name="Albert R."/>
            <person name="Binder M."/>
            <person name="Bloem J."/>
            <person name="Labutti K."/>
            <person name="Salamov A."/>
            <person name="Andreopoulos B."/>
            <person name="Baker S."/>
            <person name="Barry K."/>
            <person name="Bills G."/>
            <person name="Bluhm B."/>
            <person name="Cannon C."/>
            <person name="Castanera R."/>
            <person name="Culley D."/>
            <person name="Daum C."/>
            <person name="Ezra D."/>
            <person name="Gonzalez J."/>
            <person name="Henrissat B."/>
            <person name="Kuo A."/>
            <person name="Liang C."/>
            <person name="Lipzen A."/>
            <person name="Lutzoni F."/>
            <person name="Magnuson J."/>
            <person name="Mondo S."/>
            <person name="Nolan M."/>
            <person name="Ohm R."/>
            <person name="Pangilinan J."/>
            <person name="Park H.-J."/>
            <person name="Ramirez L."/>
            <person name="Alfaro M."/>
            <person name="Sun H."/>
            <person name="Tritt A."/>
            <person name="Yoshinaga Y."/>
            <person name="Zwiers L.-H."/>
            <person name="Turgeon B."/>
            <person name="Goodwin S."/>
            <person name="Spatafora J."/>
            <person name="Crous P."/>
            <person name="Grigoriev I."/>
        </authorList>
    </citation>
    <scope>NUCLEOTIDE SEQUENCE</scope>
    <source>
        <strain evidence="2">ATCC 36951</strain>
    </source>
</reference>
<evidence type="ECO:0000313" key="3">
    <source>
        <dbReference type="Proteomes" id="UP000799537"/>
    </source>
</evidence>
<dbReference type="AlphaFoldDB" id="A0A6A6CSF4"/>
<evidence type="ECO:0000259" key="1">
    <source>
        <dbReference type="Pfam" id="PF06985"/>
    </source>
</evidence>
<dbReference type="InterPro" id="IPR010730">
    <property type="entry name" value="HET"/>
</dbReference>
<dbReference type="InterPro" id="IPR052895">
    <property type="entry name" value="HetReg/Transcr_Mod"/>
</dbReference>
<dbReference type="PANTHER" id="PTHR24148:SF64">
    <property type="entry name" value="HETEROKARYON INCOMPATIBILITY DOMAIN-CONTAINING PROTEIN"/>
    <property type="match status" value="1"/>
</dbReference>
<dbReference type="Pfam" id="PF26639">
    <property type="entry name" value="Het-6_barrel"/>
    <property type="match status" value="1"/>
</dbReference>
<dbReference type="GeneID" id="54565275"/>
<accession>A0A6A6CSF4</accession>
<proteinExistence type="predicted"/>
<gene>
    <name evidence="2" type="ORF">M409DRAFT_52153</name>
</gene>
<dbReference type="Pfam" id="PF06985">
    <property type="entry name" value="HET"/>
    <property type="match status" value="1"/>
</dbReference>
<organism evidence="2 3">
    <name type="scientific">Zasmidium cellare ATCC 36951</name>
    <dbReference type="NCBI Taxonomy" id="1080233"/>
    <lineage>
        <taxon>Eukaryota</taxon>
        <taxon>Fungi</taxon>
        <taxon>Dikarya</taxon>
        <taxon>Ascomycota</taxon>
        <taxon>Pezizomycotina</taxon>
        <taxon>Dothideomycetes</taxon>
        <taxon>Dothideomycetidae</taxon>
        <taxon>Mycosphaerellales</taxon>
        <taxon>Mycosphaerellaceae</taxon>
        <taxon>Zasmidium</taxon>
    </lineage>
</organism>